<dbReference type="Pfam" id="PF14759">
    <property type="entry name" value="Reductase_C"/>
    <property type="match status" value="1"/>
</dbReference>
<dbReference type="Pfam" id="PF07992">
    <property type="entry name" value="Pyr_redox_2"/>
    <property type="match status" value="1"/>
</dbReference>
<dbReference type="InterPro" id="IPR036188">
    <property type="entry name" value="FAD/NAD-bd_sf"/>
</dbReference>
<dbReference type="PRINTS" id="PR00411">
    <property type="entry name" value="PNDRDTASEI"/>
</dbReference>
<dbReference type="AlphaFoldDB" id="A0A239M1P1"/>
<dbReference type="PANTHER" id="PTHR43557">
    <property type="entry name" value="APOPTOSIS-INDUCING FACTOR 1"/>
    <property type="match status" value="1"/>
</dbReference>
<dbReference type="InterPro" id="IPR023753">
    <property type="entry name" value="FAD/NAD-binding_dom"/>
</dbReference>
<dbReference type="Gene3D" id="3.30.390.30">
    <property type="match status" value="1"/>
</dbReference>
<evidence type="ECO:0000259" key="6">
    <source>
        <dbReference type="Pfam" id="PF14759"/>
    </source>
</evidence>
<feature type="domain" description="Reductase C-terminal" evidence="6">
    <location>
        <begin position="323"/>
        <end position="391"/>
    </location>
</feature>
<gene>
    <name evidence="7" type="ORF">SAMN05421642_11557</name>
</gene>
<dbReference type="Gene3D" id="3.50.50.60">
    <property type="entry name" value="FAD/NAD(P)-binding domain"/>
    <property type="match status" value="2"/>
</dbReference>
<reference evidence="8" key="1">
    <citation type="submission" date="2017-06" db="EMBL/GenBank/DDBJ databases">
        <authorList>
            <person name="Varghese N."/>
            <person name="Submissions S."/>
        </authorList>
    </citation>
    <scope>NUCLEOTIDE SEQUENCE [LARGE SCALE GENOMIC DNA]</scope>
    <source>
        <strain evidence="8">JCM 23211</strain>
    </source>
</reference>
<keyword evidence="8" id="KW-1185">Reference proteome</keyword>
<evidence type="ECO:0000259" key="5">
    <source>
        <dbReference type="Pfam" id="PF07992"/>
    </source>
</evidence>
<evidence type="ECO:0000313" key="8">
    <source>
        <dbReference type="Proteomes" id="UP000198327"/>
    </source>
</evidence>
<keyword evidence="2" id="KW-0285">Flavoprotein</keyword>
<feature type="domain" description="FAD/NAD(P)-binding" evidence="5">
    <location>
        <begin position="3"/>
        <end position="302"/>
    </location>
</feature>
<dbReference type="Proteomes" id="UP000198327">
    <property type="component" value="Unassembled WGS sequence"/>
</dbReference>
<comment type="cofactor">
    <cofactor evidence="1">
        <name>FAD</name>
        <dbReference type="ChEBI" id="CHEBI:57692"/>
    </cofactor>
</comment>
<proteinExistence type="predicted"/>
<evidence type="ECO:0000256" key="4">
    <source>
        <dbReference type="ARBA" id="ARBA00023002"/>
    </source>
</evidence>
<dbReference type="SUPFAM" id="SSF51905">
    <property type="entry name" value="FAD/NAD(P)-binding domain"/>
    <property type="match status" value="1"/>
</dbReference>
<dbReference type="GO" id="GO:0005737">
    <property type="term" value="C:cytoplasm"/>
    <property type="evidence" value="ECO:0007669"/>
    <property type="project" value="TreeGrafter"/>
</dbReference>
<name>A0A239M1P1_9NOCA</name>
<sequence>MKNIVIAGASIAGLSAARQLRKSGFTGTVTLVDRDVRDPYRRPEVSKGLLNGKADGTSIAVKWPDDLPLDRVTGVRLTGLDTSARHVAVDGPDGRRELSYDGLVIATGVDARRSPFTPQLDGVHTLRNFDDAHRMAEALRGASSVAIVGGGFIGLEVAAVVREMGKTVTVLEASPRPLGRVLGDVFSDHMATMHRSRDIEILCEATVAELAAGLDGAVCGVRLDDGRFVDADIVLVAIGSAPAVDWLAGAGLDLTDGVRCDSTCAVEGATDIVAAGDVASWWNPLYDRRMRVEHWTNAIEQGTYAARRLLGDHELDGFSSAPYFWSDQYGMRLQSIGTTIGHDRVDVLERDGDRLVVAYSIGGRVTCVAGINAGTAVMSFRKQILDGASADSLSMPVAKVRA</sequence>
<keyword evidence="4" id="KW-0560">Oxidoreductase</keyword>
<evidence type="ECO:0000256" key="1">
    <source>
        <dbReference type="ARBA" id="ARBA00001974"/>
    </source>
</evidence>
<evidence type="ECO:0000256" key="2">
    <source>
        <dbReference type="ARBA" id="ARBA00022630"/>
    </source>
</evidence>
<dbReference type="GO" id="GO:0016651">
    <property type="term" value="F:oxidoreductase activity, acting on NAD(P)H"/>
    <property type="evidence" value="ECO:0007669"/>
    <property type="project" value="TreeGrafter"/>
</dbReference>
<dbReference type="InterPro" id="IPR016156">
    <property type="entry name" value="FAD/NAD-linked_Rdtase_dimer_sf"/>
</dbReference>
<dbReference type="InterPro" id="IPR028202">
    <property type="entry name" value="Reductase_C"/>
</dbReference>
<dbReference type="RefSeq" id="WP_089250352.1">
    <property type="nucleotide sequence ID" value="NZ_FZOW01000015.1"/>
</dbReference>
<dbReference type="InterPro" id="IPR050446">
    <property type="entry name" value="FAD-oxidoreductase/Apoptosis"/>
</dbReference>
<organism evidence="7 8">
    <name type="scientific">Rhodococcoides kyotonense</name>
    <dbReference type="NCBI Taxonomy" id="398843"/>
    <lineage>
        <taxon>Bacteria</taxon>
        <taxon>Bacillati</taxon>
        <taxon>Actinomycetota</taxon>
        <taxon>Actinomycetes</taxon>
        <taxon>Mycobacteriales</taxon>
        <taxon>Nocardiaceae</taxon>
        <taxon>Rhodococcoides</taxon>
    </lineage>
</organism>
<dbReference type="PRINTS" id="PR00368">
    <property type="entry name" value="FADPNR"/>
</dbReference>
<dbReference type="SUPFAM" id="SSF55424">
    <property type="entry name" value="FAD/NAD-linked reductases, dimerisation (C-terminal) domain"/>
    <property type="match status" value="1"/>
</dbReference>
<evidence type="ECO:0000313" key="7">
    <source>
        <dbReference type="EMBL" id="SNT36008.1"/>
    </source>
</evidence>
<dbReference type="OrthoDB" id="4213189at2"/>
<accession>A0A239M1P1</accession>
<evidence type="ECO:0000256" key="3">
    <source>
        <dbReference type="ARBA" id="ARBA00022827"/>
    </source>
</evidence>
<protein>
    <submittedName>
        <fullName evidence="7">NADPH-dependent 2,4-dienoyl-CoA reductase, sulfur reductase</fullName>
    </submittedName>
</protein>
<dbReference type="PANTHER" id="PTHR43557:SF2">
    <property type="entry name" value="RIESKE DOMAIN-CONTAINING PROTEIN-RELATED"/>
    <property type="match status" value="1"/>
</dbReference>
<dbReference type="EMBL" id="FZOW01000015">
    <property type="protein sequence ID" value="SNT36008.1"/>
    <property type="molecule type" value="Genomic_DNA"/>
</dbReference>
<keyword evidence="3" id="KW-0274">FAD</keyword>